<name>A0A8J7Q7C4_9BACT</name>
<evidence type="ECO:0000313" key="2">
    <source>
        <dbReference type="EMBL" id="MBO1318669.1"/>
    </source>
</evidence>
<comment type="caution">
    <text evidence="2">The sequence shown here is derived from an EMBL/GenBank/DDBJ whole genome shotgun (WGS) entry which is preliminary data.</text>
</comment>
<gene>
    <name evidence="1" type="ORF">J3U88_02735</name>
    <name evidence="2" type="ORF">J3U88_09375</name>
</gene>
<evidence type="ECO:0000313" key="3">
    <source>
        <dbReference type="Proteomes" id="UP000664417"/>
    </source>
</evidence>
<evidence type="ECO:0000313" key="1">
    <source>
        <dbReference type="EMBL" id="MBO1317362.1"/>
    </source>
</evidence>
<organism evidence="2 3">
    <name type="scientific">Acanthopleuribacter pedis</name>
    <dbReference type="NCBI Taxonomy" id="442870"/>
    <lineage>
        <taxon>Bacteria</taxon>
        <taxon>Pseudomonadati</taxon>
        <taxon>Acidobacteriota</taxon>
        <taxon>Holophagae</taxon>
        <taxon>Acanthopleuribacterales</taxon>
        <taxon>Acanthopleuribacteraceae</taxon>
        <taxon>Acanthopleuribacter</taxon>
    </lineage>
</organism>
<keyword evidence="3" id="KW-1185">Reference proteome</keyword>
<reference evidence="2" key="1">
    <citation type="submission" date="2021-03" db="EMBL/GenBank/DDBJ databases">
        <authorList>
            <person name="Wang G."/>
        </authorList>
    </citation>
    <scope>NUCLEOTIDE SEQUENCE</scope>
    <source>
        <strain evidence="2">KCTC 12899</strain>
    </source>
</reference>
<dbReference type="EMBL" id="JAFREP010000002">
    <property type="protein sequence ID" value="MBO1317362.1"/>
    <property type="molecule type" value="Genomic_DNA"/>
</dbReference>
<proteinExistence type="predicted"/>
<protein>
    <submittedName>
        <fullName evidence="2">Uncharacterized protein</fullName>
    </submittedName>
</protein>
<sequence>MMACHKTKEDRPKPCAGYVAQVGMERIGLRLLSTKGLLNLDVYAPGAANPHETSGALLRAKGIDTEEINTVLSKTERQGHGTPKAQSASLEEEIARRTAPVEALLPKAPRLLILKTMLRAGGTCEFRYQ</sequence>
<accession>A0A8J7Q7C4</accession>
<dbReference type="AlphaFoldDB" id="A0A8J7Q7C4"/>
<dbReference type="EMBL" id="JAFREP010000006">
    <property type="protein sequence ID" value="MBO1318669.1"/>
    <property type="molecule type" value="Genomic_DNA"/>
</dbReference>
<dbReference type="Proteomes" id="UP000664417">
    <property type="component" value="Unassembled WGS sequence"/>
</dbReference>